<keyword evidence="3" id="KW-1185">Reference proteome</keyword>
<dbReference type="EMBL" id="UYRU01041918">
    <property type="protein sequence ID" value="VDK71164.1"/>
    <property type="molecule type" value="Genomic_DNA"/>
</dbReference>
<dbReference type="Proteomes" id="UP000281553">
    <property type="component" value="Unassembled WGS sequence"/>
</dbReference>
<evidence type="ECO:0000256" key="1">
    <source>
        <dbReference type="SAM" id="MobiDB-lite"/>
    </source>
</evidence>
<protein>
    <submittedName>
        <fullName evidence="2">Uncharacterized protein</fullName>
    </submittedName>
</protein>
<proteinExistence type="predicted"/>
<organism evidence="2 3">
    <name type="scientific">Dibothriocephalus latus</name>
    <name type="common">Fish tapeworm</name>
    <name type="synonym">Diphyllobothrium latum</name>
    <dbReference type="NCBI Taxonomy" id="60516"/>
    <lineage>
        <taxon>Eukaryota</taxon>
        <taxon>Metazoa</taxon>
        <taxon>Spiralia</taxon>
        <taxon>Lophotrochozoa</taxon>
        <taxon>Platyhelminthes</taxon>
        <taxon>Cestoda</taxon>
        <taxon>Eucestoda</taxon>
        <taxon>Diphyllobothriidea</taxon>
        <taxon>Diphyllobothriidae</taxon>
        <taxon>Dibothriocephalus</taxon>
    </lineage>
</organism>
<feature type="region of interest" description="Disordered" evidence="1">
    <location>
        <begin position="108"/>
        <end position="134"/>
    </location>
</feature>
<sequence>MAAHKSLNGDPRHLVQNPSHNVEHFQLWPKNKAIESDIGFCFFYFGSPLSNPFVSSASLTSNDLSTSTGLPHLLPSKSKLHLQPQFAAIDDQPSSLFWSSTGLRVPLPYQDNQLSTPTPQQPDLTTSPSVRPPFDGLSTTEEVADGEIINGDDDRLPPLNLSVLADAAKCVQMEQSLREARDFLDGLLTRLSVPADLCTSFENLLPEDGEEEEAEENRRSEMRRTMPTRLPVPPVSSPPAFSPVFKHLLSLPESQVLSGVSGLTPAYRCLMDLCSQVYAAIDQSKKKLRLIQRIRGRKRREERLERERAQQQSVKLCEVNSSSSSSRRQDSRRHQRQQELTKRQHRFRDALGQLVTAVAASSSADVVPTPSLGSEVWPPPRLASPGYSDPSECPLSFLSLLTSIKVPSPPVVGTDRSAVSTQELLVDISSPGLQTNYSGLHSVICAA</sequence>
<feature type="region of interest" description="Disordered" evidence="1">
    <location>
        <begin position="207"/>
        <end position="236"/>
    </location>
</feature>
<reference evidence="2 3" key="1">
    <citation type="submission" date="2018-11" db="EMBL/GenBank/DDBJ databases">
        <authorList>
            <consortium name="Pathogen Informatics"/>
        </authorList>
    </citation>
    <scope>NUCLEOTIDE SEQUENCE [LARGE SCALE GENOMIC DNA]</scope>
</reference>
<dbReference type="AlphaFoldDB" id="A0A3P6TYW2"/>
<gene>
    <name evidence="2" type="ORF">DILT_LOCUS2309</name>
</gene>
<evidence type="ECO:0000313" key="3">
    <source>
        <dbReference type="Proteomes" id="UP000281553"/>
    </source>
</evidence>
<accession>A0A3P6TYW2</accession>
<name>A0A3P6TYW2_DIBLA</name>
<evidence type="ECO:0000313" key="2">
    <source>
        <dbReference type="EMBL" id="VDK71164.1"/>
    </source>
</evidence>
<dbReference type="OrthoDB" id="10558159at2759"/>
<feature type="region of interest" description="Disordered" evidence="1">
    <location>
        <begin position="302"/>
        <end position="343"/>
    </location>
</feature>
<feature type="compositionally biased region" description="Polar residues" evidence="1">
    <location>
        <begin position="110"/>
        <end position="129"/>
    </location>
</feature>